<dbReference type="AlphaFoldDB" id="A0A2U1SVM5"/>
<evidence type="ECO:0000313" key="3">
    <source>
        <dbReference type="Proteomes" id="UP000245137"/>
    </source>
</evidence>
<sequence>MSQRHNDNDDTRALRRLLEAMSEPGAEAMTDPLGARSIVVAAPRKGITVARARLSRSIADAAAARGLARWEGAEQARRLRLTEAGRAHLRRLAAPAEANPFFAQHSDLSPRIMEKGARPTLVDAGESPLAWLARRKDRAGRPFLAPEQIEAGERFRRDVTQAAILQRVTADWEAALGSARGGGAGANIADVAIDARRRLARAFDAVGPELGGLLTDVCGYLKGLELVESERGWPQRSAKVVLKIALERLALHYGLAGEARGPARARDVLHWGAEDYRPTIS</sequence>
<protein>
    <submittedName>
        <fullName evidence="2">ATPase</fullName>
    </submittedName>
</protein>
<evidence type="ECO:0000259" key="1">
    <source>
        <dbReference type="Pfam" id="PF20057"/>
    </source>
</evidence>
<gene>
    <name evidence="2" type="ORF">C5689_00550</name>
</gene>
<dbReference type="Proteomes" id="UP000245137">
    <property type="component" value="Unassembled WGS sequence"/>
</dbReference>
<proteinExistence type="predicted"/>
<evidence type="ECO:0000313" key="2">
    <source>
        <dbReference type="EMBL" id="PWB95642.1"/>
    </source>
</evidence>
<keyword evidence="3" id="KW-1185">Reference proteome</keyword>
<dbReference type="OrthoDB" id="7476630at2"/>
<dbReference type="RefSeq" id="WP_108915323.1">
    <property type="nucleotide sequence ID" value="NZ_BGJY01000001.1"/>
</dbReference>
<dbReference type="InterPro" id="IPR045599">
    <property type="entry name" value="DUF6456"/>
</dbReference>
<organism evidence="2 3">
    <name type="scientific">Methylosinus sporium</name>
    <dbReference type="NCBI Taxonomy" id="428"/>
    <lineage>
        <taxon>Bacteria</taxon>
        <taxon>Pseudomonadati</taxon>
        <taxon>Pseudomonadota</taxon>
        <taxon>Alphaproteobacteria</taxon>
        <taxon>Hyphomicrobiales</taxon>
        <taxon>Methylocystaceae</taxon>
        <taxon>Methylosinus</taxon>
    </lineage>
</organism>
<name>A0A2U1SVM5_METSR</name>
<feature type="domain" description="DUF6456" evidence="1">
    <location>
        <begin position="122"/>
        <end position="254"/>
    </location>
</feature>
<reference evidence="2 3" key="1">
    <citation type="journal article" date="2018" name="Appl. Microbiol. Biotechnol.">
        <title>Co-cultivation of the strictly anaerobic methanogen Methanosarcina barkeri with aerobic methanotrophs in an oxygen-limited membrane bioreactor.</title>
        <authorList>
            <person name="In 't Zandt M.H."/>
            <person name="van den Bosch T.J.M."/>
            <person name="Rijkers R."/>
            <person name="van Kessel M.A.H.J."/>
            <person name="Jetten M.S.M."/>
            <person name="Welte C.U."/>
        </authorList>
    </citation>
    <scope>NUCLEOTIDE SEQUENCE [LARGE SCALE GENOMIC DNA]</scope>
    <source>
        <strain evidence="2 3">DSM 17706</strain>
    </source>
</reference>
<accession>A0A2U1SVM5</accession>
<dbReference type="Pfam" id="PF20057">
    <property type="entry name" value="DUF6456"/>
    <property type="match status" value="1"/>
</dbReference>
<dbReference type="EMBL" id="PUIV01000001">
    <property type="protein sequence ID" value="PWB95642.1"/>
    <property type="molecule type" value="Genomic_DNA"/>
</dbReference>
<comment type="caution">
    <text evidence="2">The sequence shown here is derived from an EMBL/GenBank/DDBJ whole genome shotgun (WGS) entry which is preliminary data.</text>
</comment>